<dbReference type="RefSeq" id="WP_238193664.1">
    <property type="nucleotide sequence ID" value="NZ_BPQJ01000076.1"/>
</dbReference>
<keyword evidence="2" id="KW-1185">Reference proteome</keyword>
<reference evidence="1" key="2">
    <citation type="submission" date="2021-08" db="EMBL/GenBank/DDBJ databases">
        <authorList>
            <person name="Tani A."/>
            <person name="Ola A."/>
            <person name="Ogura Y."/>
            <person name="Katsura K."/>
            <person name="Hayashi T."/>
        </authorList>
    </citation>
    <scope>NUCLEOTIDE SEQUENCE</scope>
    <source>
        <strain evidence="1">JCM 32048</strain>
    </source>
</reference>
<reference evidence="1" key="1">
    <citation type="journal article" date="2016" name="Front. Microbiol.">
        <title>Genome Sequence of the Piezophilic, Mesophilic Sulfate-Reducing Bacterium Desulfovibrio indicus J2T.</title>
        <authorList>
            <person name="Cao J."/>
            <person name="Maignien L."/>
            <person name="Shao Z."/>
            <person name="Alain K."/>
            <person name="Jebbar M."/>
        </authorList>
    </citation>
    <scope>NUCLEOTIDE SEQUENCE</scope>
    <source>
        <strain evidence="1">JCM 32048</strain>
    </source>
</reference>
<gene>
    <name evidence="1" type="ORF">MPEAHAMD_6920</name>
</gene>
<dbReference type="EMBL" id="BPQJ01000076">
    <property type="protein sequence ID" value="GJD66722.1"/>
    <property type="molecule type" value="Genomic_DNA"/>
</dbReference>
<dbReference type="AlphaFoldDB" id="A0AA37HJ30"/>
<evidence type="ECO:0000313" key="1">
    <source>
        <dbReference type="EMBL" id="GJD66722.1"/>
    </source>
</evidence>
<sequence length="88" mass="10126">MTLQIDFTHDVAARCIEKLTEAGYTPAPADDEEAIYTYVSIRHRRVRPRPRTVHTMSRRRCCHPCRSAQVRVTPSTKDISDGRECHTT</sequence>
<evidence type="ECO:0000313" key="2">
    <source>
        <dbReference type="Proteomes" id="UP001055286"/>
    </source>
</evidence>
<protein>
    <submittedName>
        <fullName evidence="1">Uncharacterized protein</fullName>
    </submittedName>
</protein>
<dbReference type="Proteomes" id="UP001055286">
    <property type="component" value="Unassembled WGS sequence"/>
</dbReference>
<name>A0AA37HJ30_9HYPH</name>
<proteinExistence type="predicted"/>
<organism evidence="1 2">
    <name type="scientific">Methylobacterium frigidaeris</name>
    <dbReference type="NCBI Taxonomy" id="2038277"/>
    <lineage>
        <taxon>Bacteria</taxon>
        <taxon>Pseudomonadati</taxon>
        <taxon>Pseudomonadota</taxon>
        <taxon>Alphaproteobacteria</taxon>
        <taxon>Hyphomicrobiales</taxon>
        <taxon>Methylobacteriaceae</taxon>
        <taxon>Methylobacterium</taxon>
    </lineage>
</organism>
<comment type="caution">
    <text evidence="1">The sequence shown here is derived from an EMBL/GenBank/DDBJ whole genome shotgun (WGS) entry which is preliminary data.</text>
</comment>
<accession>A0AA37HJ30</accession>